<dbReference type="SUPFAM" id="SSF141371">
    <property type="entry name" value="PilZ domain-like"/>
    <property type="match status" value="1"/>
</dbReference>
<organism evidence="2">
    <name type="scientific">marine sediment metagenome</name>
    <dbReference type="NCBI Taxonomy" id="412755"/>
    <lineage>
        <taxon>unclassified sequences</taxon>
        <taxon>metagenomes</taxon>
        <taxon>ecological metagenomes</taxon>
    </lineage>
</organism>
<dbReference type="Pfam" id="PF07238">
    <property type="entry name" value="PilZ"/>
    <property type="match status" value="1"/>
</dbReference>
<sequence>MSFKERRKHFRYPVDIRVEFIVEGYDYKAWIKNISQGGVLIETKELFTIGQAISMTYSSPNFGEEDRVGTIIRVSEQRIGVKFRES</sequence>
<comment type="caution">
    <text evidence="2">The sequence shown here is derived from an EMBL/GenBank/DDBJ whole genome shotgun (WGS) entry which is preliminary data.</text>
</comment>
<gene>
    <name evidence="2" type="ORF">LCGC14_2688270</name>
</gene>
<name>A0A0F8ZJB9_9ZZZZ</name>
<dbReference type="Gene3D" id="2.40.10.220">
    <property type="entry name" value="predicted glycosyltransferase like domains"/>
    <property type="match status" value="1"/>
</dbReference>
<accession>A0A0F8ZJB9</accession>
<dbReference type="EMBL" id="LAZR01047578">
    <property type="protein sequence ID" value="KKK93898.1"/>
    <property type="molecule type" value="Genomic_DNA"/>
</dbReference>
<dbReference type="AlphaFoldDB" id="A0A0F8ZJB9"/>
<feature type="domain" description="PilZ" evidence="1">
    <location>
        <begin position="5"/>
        <end position="84"/>
    </location>
</feature>
<reference evidence="2" key="1">
    <citation type="journal article" date="2015" name="Nature">
        <title>Complex archaea that bridge the gap between prokaryotes and eukaryotes.</title>
        <authorList>
            <person name="Spang A."/>
            <person name="Saw J.H."/>
            <person name="Jorgensen S.L."/>
            <person name="Zaremba-Niedzwiedzka K."/>
            <person name="Martijn J."/>
            <person name="Lind A.E."/>
            <person name="van Eijk R."/>
            <person name="Schleper C."/>
            <person name="Guy L."/>
            <person name="Ettema T.J."/>
        </authorList>
    </citation>
    <scope>NUCLEOTIDE SEQUENCE</scope>
</reference>
<evidence type="ECO:0000259" key="1">
    <source>
        <dbReference type="Pfam" id="PF07238"/>
    </source>
</evidence>
<evidence type="ECO:0000313" key="2">
    <source>
        <dbReference type="EMBL" id="KKK93898.1"/>
    </source>
</evidence>
<proteinExistence type="predicted"/>
<protein>
    <recommendedName>
        <fullName evidence="1">PilZ domain-containing protein</fullName>
    </recommendedName>
</protein>
<dbReference type="InterPro" id="IPR009875">
    <property type="entry name" value="PilZ_domain"/>
</dbReference>
<dbReference type="GO" id="GO:0035438">
    <property type="term" value="F:cyclic-di-GMP binding"/>
    <property type="evidence" value="ECO:0007669"/>
    <property type="project" value="InterPro"/>
</dbReference>